<evidence type="ECO:0000313" key="1">
    <source>
        <dbReference type="EMBL" id="KAH6937939.1"/>
    </source>
</evidence>
<protein>
    <submittedName>
        <fullName evidence="1">Uncharacterized protein</fullName>
    </submittedName>
</protein>
<proteinExistence type="predicted"/>
<dbReference type="Proteomes" id="UP000821845">
    <property type="component" value="Chromosome 2"/>
</dbReference>
<evidence type="ECO:0000313" key="2">
    <source>
        <dbReference type="Proteomes" id="UP000821845"/>
    </source>
</evidence>
<organism evidence="1 2">
    <name type="scientific">Hyalomma asiaticum</name>
    <name type="common">Tick</name>
    <dbReference type="NCBI Taxonomy" id="266040"/>
    <lineage>
        <taxon>Eukaryota</taxon>
        <taxon>Metazoa</taxon>
        <taxon>Ecdysozoa</taxon>
        <taxon>Arthropoda</taxon>
        <taxon>Chelicerata</taxon>
        <taxon>Arachnida</taxon>
        <taxon>Acari</taxon>
        <taxon>Parasitiformes</taxon>
        <taxon>Ixodida</taxon>
        <taxon>Ixodoidea</taxon>
        <taxon>Ixodidae</taxon>
        <taxon>Hyalomminae</taxon>
        <taxon>Hyalomma</taxon>
    </lineage>
</organism>
<comment type="caution">
    <text evidence="1">The sequence shown here is derived from an EMBL/GenBank/DDBJ whole genome shotgun (WGS) entry which is preliminary data.</text>
</comment>
<reference evidence="1" key="1">
    <citation type="submission" date="2020-05" db="EMBL/GenBank/DDBJ databases">
        <title>Large-scale comparative analyses of tick genomes elucidate their genetic diversity and vector capacities.</title>
        <authorList>
            <person name="Jia N."/>
            <person name="Wang J."/>
            <person name="Shi W."/>
            <person name="Du L."/>
            <person name="Sun Y."/>
            <person name="Zhan W."/>
            <person name="Jiang J."/>
            <person name="Wang Q."/>
            <person name="Zhang B."/>
            <person name="Ji P."/>
            <person name="Sakyi L.B."/>
            <person name="Cui X."/>
            <person name="Yuan T."/>
            <person name="Jiang B."/>
            <person name="Yang W."/>
            <person name="Lam T.T.-Y."/>
            <person name="Chang Q."/>
            <person name="Ding S."/>
            <person name="Wang X."/>
            <person name="Zhu J."/>
            <person name="Ruan X."/>
            <person name="Zhao L."/>
            <person name="Wei J."/>
            <person name="Que T."/>
            <person name="Du C."/>
            <person name="Cheng J."/>
            <person name="Dai P."/>
            <person name="Han X."/>
            <person name="Huang E."/>
            <person name="Gao Y."/>
            <person name="Liu J."/>
            <person name="Shao H."/>
            <person name="Ye R."/>
            <person name="Li L."/>
            <person name="Wei W."/>
            <person name="Wang X."/>
            <person name="Wang C."/>
            <person name="Yang T."/>
            <person name="Huo Q."/>
            <person name="Li W."/>
            <person name="Guo W."/>
            <person name="Chen H."/>
            <person name="Zhou L."/>
            <person name="Ni X."/>
            <person name="Tian J."/>
            <person name="Zhou Y."/>
            <person name="Sheng Y."/>
            <person name="Liu T."/>
            <person name="Pan Y."/>
            <person name="Xia L."/>
            <person name="Li J."/>
            <person name="Zhao F."/>
            <person name="Cao W."/>
        </authorList>
    </citation>
    <scope>NUCLEOTIDE SEQUENCE</scope>
    <source>
        <strain evidence="1">Hyas-2018</strain>
    </source>
</reference>
<name>A0ACB7SVX1_HYAAI</name>
<keyword evidence="2" id="KW-1185">Reference proteome</keyword>
<accession>A0ACB7SVX1</accession>
<dbReference type="EMBL" id="CM023482">
    <property type="protein sequence ID" value="KAH6937939.1"/>
    <property type="molecule type" value="Genomic_DNA"/>
</dbReference>
<sequence length="136" mass="14738">MGGTPPSKPPSFLHHTGVMAAQEEDADATSFYIRLSGDLDPEPAIEASACPAGVPAVRTALAPPKPPHIRTAKPVQAAFPSNWSSTRGRPDHALRYTLFRLRHAFDYNASNLHNCVRNMGIVISSALPRPFLTRGR</sequence>
<gene>
    <name evidence="1" type="ORF">HPB50_005451</name>
</gene>